<keyword evidence="2" id="KW-0413">Isomerase</keyword>
<dbReference type="Pfam" id="PF00300">
    <property type="entry name" value="His_Phos_1"/>
    <property type="match status" value="1"/>
</dbReference>
<evidence type="ECO:0000256" key="1">
    <source>
        <dbReference type="ARBA" id="ARBA00023152"/>
    </source>
</evidence>
<protein>
    <submittedName>
        <fullName evidence="3">Broad specificity phosphatase PhoE</fullName>
    </submittedName>
</protein>
<dbReference type="Gene3D" id="3.40.50.1240">
    <property type="entry name" value="Phosphoglycerate mutase-like"/>
    <property type="match status" value="1"/>
</dbReference>
<dbReference type="CDD" id="cd07067">
    <property type="entry name" value="HP_PGM_like"/>
    <property type="match status" value="1"/>
</dbReference>
<dbReference type="GO" id="GO:0016791">
    <property type="term" value="F:phosphatase activity"/>
    <property type="evidence" value="ECO:0007669"/>
    <property type="project" value="TreeGrafter"/>
</dbReference>
<dbReference type="STRING" id="995034.SAMN05216219_2301"/>
<dbReference type="SUPFAM" id="SSF53254">
    <property type="entry name" value="Phosphoglycerate mutase-like"/>
    <property type="match status" value="1"/>
</dbReference>
<dbReference type="InterPro" id="IPR029033">
    <property type="entry name" value="His_PPase_superfam"/>
</dbReference>
<dbReference type="AlphaFoldDB" id="A0A1I5CAF9"/>
<dbReference type="PROSITE" id="PS00175">
    <property type="entry name" value="PG_MUTASE"/>
    <property type="match status" value="1"/>
</dbReference>
<dbReference type="PANTHER" id="PTHR48100">
    <property type="entry name" value="BROAD-SPECIFICITY PHOSPHATASE YOR283W-RELATED"/>
    <property type="match status" value="1"/>
</dbReference>
<name>A0A1I5CAF9_9MICO</name>
<dbReference type="InterPro" id="IPR013078">
    <property type="entry name" value="His_Pase_superF_clade-1"/>
</dbReference>
<dbReference type="PANTHER" id="PTHR48100:SF1">
    <property type="entry name" value="HISTIDINE PHOSPHATASE FAMILY PROTEIN-RELATED"/>
    <property type="match status" value="1"/>
</dbReference>
<keyword evidence="4" id="KW-1185">Reference proteome</keyword>
<evidence type="ECO:0000256" key="2">
    <source>
        <dbReference type="ARBA" id="ARBA00023235"/>
    </source>
</evidence>
<evidence type="ECO:0000313" key="4">
    <source>
        <dbReference type="Proteomes" id="UP000198867"/>
    </source>
</evidence>
<evidence type="ECO:0000313" key="3">
    <source>
        <dbReference type="EMBL" id="SFN83762.1"/>
    </source>
</evidence>
<proteinExistence type="predicted"/>
<gene>
    <name evidence="3" type="ORF">SAMN05216219_2301</name>
</gene>
<dbReference type="RefSeq" id="WP_090711557.1">
    <property type="nucleotide sequence ID" value="NZ_FOVM01000006.1"/>
</dbReference>
<dbReference type="EMBL" id="FOVM01000006">
    <property type="protein sequence ID" value="SFN83762.1"/>
    <property type="molecule type" value="Genomic_DNA"/>
</dbReference>
<dbReference type="Proteomes" id="UP000198867">
    <property type="component" value="Unassembled WGS sequence"/>
</dbReference>
<sequence>MTATELWLVRHGESTANVQATESQRALLEVIPVDHRDADVPLSETGVRQAEALGAWLAANAGGTVPAAIWSSPYLRAQQTLAVALGVSGLERSFLVDERLRDRELGILDTLTSHGVDQRYPEEAARRRWLGKFYYRPPGGEAWTDVALRVRSFLRDVDSSETSGPVLITAHDAVVLIFLYLCLGWSEQELLAFASSNTVLNASITRLTRQPGDQFWTLDVFSHDAHLEAVGAPVTEHGGDTDVQPR</sequence>
<dbReference type="InterPro" id="IPR050275">
    <property type="entry name" value="PGM_Phosphatase"/>
</dbReference>
<dbReference type="GO" id="GO:0005737">
    <property type="term" value="C:cytoplasm"/>
    <property type="evidence" value="ECO:0007669"/>
    <property type="project" value="TreeGrafter"/>
</dbReference>
<accession>A0A1I5CAF9</accession>
<keyword evidence="1" id="KW-0324">Glycolysis</keyword>
<dbReference type="InterPro" id="IPR001345">
    <property type="entry name" value="PG/BPGM_mutase_AS"/>
</dbReference>
<dbReference type="OrthoDB" id="5449373at2"/>
<reference evidence="4" key="1">
    <citation type="submission" date="2016-10" db="EMBL/GenBank/DDBJ databases">
        <authorList>
            <person name="Varghese N."/>
            <person name="Submissions S."/>
        </authorList>
    </citation>
    <scope>NUCLEOTIDE SEQUENCE [LARGE SCALE GENOMIC DNA]</scope>
    <source>
        <strain evidence="4">CGMCC 1.11101</strain>
    </source>
</reference>
<dbReference type="SMART" id="SM00855">
    <property type="entry name" value="PGAM"/>
    <property type="match status" value="1"/>
</dbReference>
<organism evidence="3 4">
    <name type="scientific">Mycetocola miduiensis</name>
    <dbReference type="NCBI Taxonomy" id="995034"/>
    <lineage>
        <taxon>Bacteria</taxon>
        <taxon>Bacillati</taxon>
        <taxon>Actinomycetota</taxon>
        <taxon>Actinomycetes</taxon>
        <taxon>Micrococcales</taxon>
        <taxon>Microbacteriaceae</taxon>
        <taxon>Mycetocola</taxon>
    </lineage>
</organism>